<dbReference type="AlphaFoldDB" id="A0A699JGG2"/>
<name>A0A699JGG2_TANCI</name>
<dbReference type="EMBL" id="BKCJ010409253">
    <property type="protein sequence ID" value="GFA35156.1"/>
    <property type="molecule type" value="Genomic_DNA"/>
</dbReference>
<gene>
    <name evidence="1" type="ORF">Tci_607128</name>
</gene>
<comment type="caution">
    <text evidence="1">The sequence shown here is derived from an EMBL/GenBank/DDBJ whole genome shotgun (WGS) entry which is preliminary data.</text>
</comment>
<protein>
    <submittedName>
        <fullName evidence="1">Uncharacterized protein</fullName>
    </submittedName>
</protein>
<proteinExistence type="predicted"/>
<sequence>MSCFLWPVTTTTQKYPFNISLFIKPVQCEHGYSCVVDEPECPIINVKLDTHSLLDEVS</sequence>
<accession>A0A699JGG2</accession>
<organism evidence="1">
    <name type="scientific">Tanacetum cinerariifolium</name>
    <name type="common">Dalmatian daisy</name>
    <name type="synonym">Chrysanthemum cinerariifolium</name>
    <dbReference type="NCBI Taxonomy" id="118510"/>
    <lineage>
        <taxon>Eukaryota</taxon>
        <taxon>Viridiplantae</taxon>
        <taxon>Streptophyta</taxon>
        <taxon>Embryophyta</taxon>
        <taxon>Tracheophyta</taxon>
        <taxon>Spermatophyta</taxon>
        <taxon>Magnoliopsida</taxon>
        <taxon>eudicotyledons</taxon>
        <taxon>Gunneridae</taxon>
        <taxon>Pentapetalae</taxon>
        <taxon>asterids</taxon>
        <taxon>campanulids</taxon>
        <taxon>Asterales</taxon>
        <taxon>Asteraceae</taxon>
        <taxon>Asteroideae</taxon>
        <taxon>Anthemideae</taxon>
        <taxon>Anthemidinae</taxon>
        <taxon>Tanacetum</taxon>
    </lineage>
</organism>
<evidence type="ECO:0000313" key="1">
    <source>
        <dbReference type="EMBL" id="GFA35156.1"/>
    </source>
</evidence>
<feature type="non-terminal residue" evidence="1">
    <location>
        <position position="58"/>
    </location>
</feature>
<reference evidence="1" key="1">
    <citation type="journal article" date="2019" name="Sci. Rep.">
        <title>Draft genome of Tanacetum cinerariifolium, the natural source of mosquito coil.</title>
        <authorList>
            <person name="Yamashiro T."/>
            <person name="Shiraishi A."/>
            <person name="Satake H."/>
            <person name="Nakayama K."/>
        </authorList>
    </citation>
    <scope>NUCLEOTIDE SEQUENCE</scope>
</reference>